<evidence type="ECO:0000256" key="6">
    <source>
        <dbReference type="ARBA" id="ARBA00023136"/>
    </source>
</evidence>
<comment type="caution">
    <text evidence="12">The sequence shown here is derived from an EMBL/GenBank/DDBJ whole genome shotgun (WGS) entry which is preliminary data.</text>
</comment>
<evidence type="ECO:0000256" key="5">
    <source>
        <dbReference type="ARBA" id="ARBA00022989"/>
    </source>
</evidence>
<evidence type="ECO:0000313" key="12">
    <source>
        <dbReference type="EMBL" id="KPM03481.1"/>
    </source>
</evidence>
<comment type="subcellular location">
    <subcellularLocation>
        <location evidence="2">Endomembrane system</location>
    </subcellularLocation>
    <subcellularLocation>
        <location evidence="1">Membrane</location>
        <topology evidence="1">Single-pass membrane protein</topology>
    </subcellularLocation>
</comment>
<evidence type="ECO:0000256" key="7">
    <source>
        <dbReference type="ARBA" id="ARBA00023157"/>
    </source>
</evidence>
<evidence type="ECO:0000256" key="11">
    <source>
        <dbReference type="SAM" id="MobiDB-lite"/>
    </source>
</evidence>
<dbReference type="InterPro" id="IPR036055">
    <property type="entry name" value="LDL_receptor-like_sf"/>
</dbReference>
<dbReference type="GO" id="GO:0012505">
    <property type="term" value="C:endomembrane system"/>
    <property type="evidence" value="ECO:0007669"/>
    <property type="project" value="UniProtKB-SubCell"/>
</dbReference>
<evidence type="ECO:0000256" key="4">
    <source>
        <dbReference type="ARBA" id="ARBA00022737"/>
    </source>
</evidence>
<protein>
    <submittedName>
        <fullName evidence="12">Low-density lipoprotein receptor-like protein 1</fullName>
    </submittedName>
</protein>
<feature type="disulfide bond" evidence="10">
    <location>
        <begin position="86"/>
        <end position="101"/>
    </location>
</feature>
<dbReference type="Pfam" id="PF00057">
    <property type="entry name" value="Ldl_recept_a"/>
    <property type="match status" value="1"/>
</dbReference>
<dbReference type="PROSITE" id="PS50068">
    <property type="entry name" value="LDLRA_2"/>
    <property type="match status" value="1"/>
</dbReference>
<evidence type="ECO:0000256" key="3">
    <source>
        <dbReference type="ARBA" id="ARBA00022692"/>
    </source>
</evidence>
<dbReference type="InterPro" id="IPR023415">
    <property type="entry name" value="LDLR_class-A_CS"/>
</dbReference>
<feature type="compositionally biased region" description="Low complexity" evidence="11">
    <location>
        <begin position="8"/>
        <end position="20"/>
    </location>
</feature>
<dbReference type="CDD" id="cd00112">
    <property type="entry name" value="LDLa"/>
    <property type="match status" value="1"/>
</dbReference>
<comment type="caution">
    <text evidence="10">Lacks conserved residue(s) required for the propagation of feature annotation.</text>
</comment>
<evidence type="ECO:0000256" key="8">
    <source>
        <dbReference type="ARBA" id="ARBA00023170"/>
    </source>
</evidence>
<dbReference type="FunFam" id="4.10.400.10:FF:000045">
    <property type="entry name" value="Low-density lipoprotein receptor-related protein 2"/>
    <property type="match status" value="1"/>
</dbReference>
<proteinExistence type="predicted"/>
<dbReference type="GO" id="GO:0016020">
    <property type="term" value="C:membrane"/>
    <property type="evidence" value="ECO:0007669"/>
    <property type="project" value="UniProtKB-SubCell"/>
</dbReference>
<evidence type="ECO:0000256" key="1">
    <source>
        <dbReference type="ARBA" id="ARBA00004167"/>
    </source>
</evidence>
<gene>
    <name evidence="12" type="ORF">QR98_0019130</name>
</gene>
<keyword evidence="12" id="KW-0449">Lipoprotein</keyword>
<dbReference type="AlphaFoldDB" id="A0A131ZXT2"/>
<evidence type="ECO:0000256" key="9">
    <source>
        <dbReference type="ARBA" id="ARBA00023180"/>
    </source>
</evidence>
<dbReference type="Gene3D" id="4.10.400.10">
    <property type="entry name" value="Low-density Lipoprotein Receptor"/>
    <property type="match status" value="1"/>
</dbReference>
<keyword evidence="4" id="KW-0677">Repeat</keyword>
<dbReference type="SUPFAM" id="SSF57424">
    <property type="entry name" value="LDL receptor-like module"/>
    <property type="match status" value="1"/>
</dbReference>
<dbReference type="SMART" id="SM00192">
    <property type="entry name" value="LDLa"/>
    <property type="match status" value="1"/>
</dbReference>
<keyword evidence="5" id="KW-1133">Transmembrane helix</keyword>
<feature type="region of interest" description="Disordered" evidence="11">
    <location>
        <begin position="1"/>
        <end position="20"/>
    </location>
</feature>
<accession>A0A131ZXT2</accession>
<reference evidence="12 13" key="1">
    <citation type="journal article" date="2015" name="Parasit. Vectors">
        <title>Draft genome of the scabies mite.</title>
        <authorList>
            <person name="Rider S.D.Jr."/>
            <person name="Morgan M.S."/>
            <person name="Arlian L.G."/>
        </authorList>
    </citation>
    <scope>NUCLEOTIDE SEQUENCE [LARGE SCALE GENOMIC DNA]</scope>
    <source>
        <strain evidence="12">Arlian Lab</strain>
    </source>
</reference>
<sequence length="116" mass="13453">MNKPSPPRSSSSSKPSSFFPSDYLEQISFENFSLDRRKTPHSYWFLMLNFHMSIFIKELAPVQSACSINEFECYLSEKCIPLSMRCDGVIDCPNKSDEEDCRRFPLCILSLLILIR</sequence>
<name>A0A131ZXT2_SARSC</name>
<keyword evidence="8 12" id="KW-0675">Receptor</keyword>
<dbReference type="EMBL" id="JXLN01005229">
    <property type="protein sequence ID" value="KPM03481.1"/>
    <property type="molecule type" value="Genomic_DNA"/>
</dbReference>
<dbReference type="OrthoDB" id="5958943at2759"/>
<organism evidence="12 13">
    <name type="scientific">Sarcoptes scabiei</name>
    <name type="common">Itch mite</name>
    <name type="synonym">Acarus scabiei</name>
    <dbReference type="NCBI Taxonomy" id="52283"/>
    <lineage>
        <taxon>Eukaryota</taxon>
        <taxon>Metazoa</taxon>
        <taxon>Ecdysozoa</taxon>
        <taxon>Arthropoda</taxon>
        <taxon>Chelicerata</taxon>
        <taxon>Arachnida</taxon>
        <taxon>Acari</taxon>
        <taxon>Acariformes</taxon>
        <taxon>Sarcoptiformes</taxon>
        <taxon>Astigmata</taxon>
        <taxon>Psoroptidia</taxon>
        <taxon>Sarcoptoidea</taxon>
        <taxon>Sarcoptidae</taxon>
        <taxon>Sarcoptinae</taxon>
        <taxon>Sarcoptes</taxon>
    </lineage>
</organism>
<keyword evidence="9" id="KW-0325">Glycoprotein</keyword>
<dbReference type="VEuPathDB" id="VectorBase:SSCA003657"/>
<evidence type="ECO:0000313" key="13">
    <source>
        <dbReference type="Proteomes" id="UP000616769"/>
    </source>
</evidence>
<dbReference type="PROSITE" id="PS01209">
    <property type="entry name" value="LDLRA_1"/>
    <property type="match status" value="1"/>
</dbReference>
<keyword evidence="6" id="KW-0472">Membrane</keyword>
<dbReference type="InterPro" id="IPR002172">
    <property type="entry name" value="LDrepeatLR_classA_rpt"/>
</dbReference>
<keyword evidence="3" id="KW-0812">Transmembrane</keyword>
<evidence type="ECO:0000256" key="10">
    <source>
        <dbReference type="PROSITE-ProRule" id="PRU00124"/>
    </source>
</evidence>
<evidence type="ECO:0000256" key="2">
    <source>
        <dbReference type="ARBA" id="ARBA00004308"/>
    </source>
</evidence>
<keyword evidence="7 10" id="KW-1015">Disulfide bond</keyword>
<dbReference type="Proteomes" id="UP000616769">
    <property type="component" value="Unassembled WGS sequence"/>
</dbReference>